<accession>A0ABT8A0P7</accession>
<evidence type="ECO:0000313" key="1">
    <source>
        <dbReference type="EMBL" id="MDN3563114.1"/>
    </source>
</evidence>
<evidence type="ECO:0000313" key="2">
    <source>
        <dbReference type="Proteomes" id="UP001529369"/>
    </source>
</evidence>
<comment type="caution">
    <text evidence="1">The sequence shown here is derived from an EMBL/GenBank/DDBJ whole genome shotgun (WGS) entry which is preliminary data.</text>
</comment>
<dbReference type="RefSeq" id="WP_290314847.1">
    <property type="nucleotide sequence ID" value="NZ_JAUFPN010000015.1"/>
</dbReference>
<protein>
    <recommendedName>
        <fullName evidence="3">CobQ/CobB/MinD/ParA nucleotide binding domain-containing protein</fullName>
    </recommendedName>
</protein>
<dbReference type="EMBL" id="JAUFPN010000015">
    <property type="protein sequence ID" value="MDN3563114.1"/>
    <property type="molecule type" value="Genomic_DNA"/>
</dbReference>
<name>A0ABT8A0P7_9PROT</name>
<sequence length="298" mass="32264">MTKKQDHSGAAVMDAVGTEALVERLGQSSDQIGDGNAGAVTEDTAPVLLVRGGRGKSGGSFFLDHAIQRARHAGRQVKPLDADKRSETLIRAYGQPADLKDSRPIDPQWATAPTSEDPIVVRDWLMQELDLMAEDRISRVIDFNGGDRVISDVHRDLDLGPFCQAIGVKLVSVLTLGPEVEDFRHMVKAAHAGHLEPHQIVLAFNEGVIPMGVTTLGAFEPILAAPELEELVAMGAEMMVMPRLACVKGLKEAGLSLYQAAYPAQGTRVSATLLHMTRQWLQKQEKAIVEKGIAEKLP</sequence>
<gene>
    <name evidence="1" type="ORF">QWZ14_01820</name>
</gene>
<reference evidence="2" key="1">
    <citation type="journal article" date="2019" name="Int. J. Syst. Evol. Microbiol.">
        <title>The Global Catalogue of Microorganisms (GCM) 10K type strain sequencing project: providing services to taxonomists for standard genome sequencing and annotation.</title>
        <authorList>
            <consortium name="The Broad Institute Genomics Platform"/>
            <consortium name="The Broad Institute Genome Sequencing Center for Infectious Disease"/>
            <person name="Wu L."/>
            <person name="Ma J."/>
        </authorList>
    </citation>
    <scope>NUCLEOTIDE SEQUENCE [LARGE SCALE GENOMIC DNA]</scope>
    <source>
        <strain evidence="2">CECT 7131</strain>
    </source>
</reference>
<organism evidence="1 2">
    <name type="scientific">Paeniroseomonas aquatica</name>
    <dbReference type="NCBI Taxonomy" id="373043"/>
    <lineage>
        <taxon>Bacteria</taxon>
        <taxon>Pseudomonadati</taxon>
        <taxon>Pseudomonadota</taxon>
        <taxon>Alphaproteobacteria</taxon>
        <taxon>Acetobacterales</taxon>
        <taxon>Acetobacteraceae</taxon>
        <taxon>Paeniroseomonas</taxon>
    </lineage>
</organism>
<proteinExistence type="predicted"/>
<evidence type="ECO:0008006" key="3">
    <source>
        <dbReference type="Google" id="ProtNLM"/>
    </source>
</evidence>
<dbReference type="Proteomes" id="UP001529369">
    <property type="component" value="Unassembled WGS sequence"/>
</dbReference>
<keyword evidence="2" id="KW-1185">Reference proteome</keyword>